<dbReference type="STRING" id="1524460.IX84_19140"/>
<evidence type="ECO:0000313" key="3">
    <source>
        <dbReference type="Proteomes" id="UP000029736"/>
    </source>
</evidence>
<keyword evidence="3" id="KW-1185">Reference proteome</keyword>
<evidence type="ECO:0008006" key="4">
    <source>
        <dbReference type="Google" id="ProtNLM"/>
    </source>
</evidence>
<dbReference type="OrthoDB" id="9819854at2"/>
<evidence type="ECO:0000256" key="1">
    <source>
        <dbReference type="SAM" id="SignalP"/>
    </source>
</evidence>
<dbReference type="EMBL" id="JPOS01000054">
    <property type="protein sequence ID" value="KGE86800.1"/>
    <property type="molecule type" value="Genomic_DNA"/>
</dbReference>
<evidence type="ECO:0000313" key="2">
    <source>
        <dbReference type="EMBL" id="KGE86800.1"/>
    </source>
</evidence>
<dbReference type="RefSeq" id="WP_044224007.1">
    <property type="nucleotide sequence ID" value="NZ_JBKAGJ010000049.1"/>
</dbReference>
<gene>
    <name evidence="2" type="ORF">IX84_19140</name>
</gene>
<comment type="caution">
    <text evidence="2">The sequence shown here is derived from an EMBL/GenBank/DDBJ whole genome shotgun (WGS) entry which is preliminary data.</text>
</comment>
<dbReference type="AlphaFoldDB" id="A0A098S3Y4"/>
<keyword evidence="1" id="KW-0732">Signal</keyword>
<organism evidence="2 3">
    <name type="scientific">Phaeodactylibacter xiamenensis</name>
    <dbReference type="NCBI Taxonomy" id="1524460"/>
    <lineage>
        <taxon>Bacteria</taxon>
        <taxon>Pseudomonadati</taxon>
        <taxon>Bacteroidota</taxon>
        <taxon>Saprospiria</taxon>
        <taxon>Saprospirales</taxon>
        <taxon>Haliscomenobacteraceae</taxon>
        <taxon>Phaeodactylibacter</taxon>
    </lineage>
</organism>
<feature type="chain" id="PRO_5001939841" description="DUF3857 domain-containing protein" evidence="1">
    <location>
        <begin position="23"/>
        <end position="590"/>
    </location>
</feature>
<dbReference type="Proteomes" id="UP000029736">
    <property type="component" value="Unassembled WGS sequence"/>
</dbReference>
<name>A0A098S3Y4_9BACT</name>
<accession>A0A098S3Y4</accession>
<sequence length="590" mass="66820">MRGYSGLLAALVLGLMVSCSQPEPEAAAAGQAGSLPIHEAPVAPTDYRIQWGALSIPLSKFANPEVYKGEAALPLDEFKMLIGQPLKVFREARSLPFEVVQLHREPYQRFGPFWFSYPDYTSDQGFDASVVATYQNGIRPGDIISLRIDAADSIRIQSLHIRVIDPMLPYSPAVKVPHPRHTQEAFGFQVIQETGQRPILRIDTSATGTRHIYELYQQNALYKIIHIPGFRTYNRLLADRDQLFSTQEIRRTTTLTEPLDWKALPDYMDYRGPEVELRWGPLSANPMSTNYHLWQIEGQLAEPVRLFVGAEELPIHSFQMIIAGTSQQPEMWVANSLQQPELAKRLWQLQPAQTLYFNRIIVEPEPGCLQLFPQAFAFNIESARPFRLTIKETGAAQPFFVSGQDTTESPVRLSVMGMRLSEVLPKLLEVDTNQVHCSGLYQDPRLDIIFASSRYSLSDGKAMILEQLEEAYRLEIDWRPTPPQYDLQLKDSLLLQEHLTTEDPGRIIWDQQERTALVLRAPLSEVLQLMQRELGVPVHNNLSVSERALLRGHLDFSSIAAARSSLAQFGLSLQRSKACSQVVIRQRPLQ</sequence>
<protein>
    <recommendedName>
        <fullName evidence="4">DUF3857 domain-containing protein</fullName>
    </recommendedName>
</protein>
<dbReference type="PROSITE" id="PS51257">
    <property type="entry name" value="PROKAR_LIPOPROTEIN"/>
    <property type="match status" value="1"/>
</dbReference>
<reference evidence="2 3" key="1">
    <citation type="journal article" date="2014" name="Int. J. Syst. Evol. Microbiol.">
        <title>Phaeodactylibacter xiamenensis gen. nov., sp. nov., a member of the family Saprospiraceae isolated from the marine alga Phaeodactylum tricornutum.</title>
        <authorList>
            <person name="Chen Z.Jr."/>
            <person name="Lei X."/>
            <person name="Lai Q."/>
            <person name="Li Y."/>
            <person name="Zhang B."/>
            <person name="Zhang J."/>
            <person name="Zhang H."/>
            <person name="Yang L."/>
            <person name="Zheng W."/>
            <person name="Tian Y."/>
            <person name="Yu Z."/>
            <person name="Xu H.Jr."/>
            <person name="Zheng T."/>
        </authorList>
    </citation>
    <scope>NUCLEOTIDE SEQUENCE [LARGE SCALE GENOMIC DNA]</scope>
    <source>
        <strain evidence="2 3">KD52</strain>
    </source>
</reference>
<proteinExistence type="predicted"/>
<feature type="signal peptide" evidence="1">
    <location>
        <begin position="1"/>
        <end position="22"/>
    </location>
</feature>